<evidence type="ECO:0008006" key="3">
    <source>
        <dbReference type="Google" id="ProtNLM"/>
    </source>
</evidence>
<gene>
    <name evidence="1" type="ORF">ACFQ5X_17400</name>
</gene>
<evidence type="ECO:0000313" key="2">
    <source>
        <dbReference type="Proteomes" id="UP001597058"/>
    </source>
</evidence>
<accession>A0ABW3XDT9</accession>
<organism evidence="1 2">
    <name type="scientific">Streptomyces kaempferi</name>
    <dbReference type="NCBI Taxonomy" id="333725"/>
    <lineage>
        <taxon>Bacteria</taxon>
        <taxon>Bacillati</taxon>
        <taxon>Actinomycetota</taxon>
        <taxon>Actinomycetes</taxon>
        <taxon>Kitasatosporales</taxon>
        <taxon>Streptomycetaceae</taxon>
        <taxon>Streptomyces</taxon>
    </lineage>
</organism>
<protein>
    <recommendedName>
        <fullName evidence="3">Tetratricopeptide repeat-containing protein</fullName>
    </recommendedName>
</protein>
<dbReference type="RefSeq" id="WP_381242705.1">
    <property type="nucleotide sequence ID" value="NZ_JBHSKH010000136.1"/>
</dbReference>
<dbReference type="Proteomes" id="UP001597058">
    <property type="component" value="Unassembled WGS sequence"/>
</dbReference>
<name>A0ABW3XDT9_9ACTN</name>
<keyword evidence="2" id="KW-1185">Reference proteome</keyword>
<dbReference type="EMBL" id="JBHTMM010000019">
    <property type="protein sequence ID" value="MFD1307617.1"/>
    <property type="molecule type" value="Genomic_DNA"/>
</dbReference>
<sequence length="135" mass="15459">MDWLERARAAEQLRDWDEAIALVSAHAECFSDDPDMHDNHLWHMDLLVRAERISELTERALTDNHARRRLNRSLRERGMEAALCGRVEDGDRDALYVLVRLMCETGRVQEAQKVVADIGPEDQYARQIVAGDCGT</sequence>
<reference evidence="2" key="1">
    <citation type="journal article" date="2019" name="Int. J. Syst. Evol. Microbiol.">
        <title>The Global Catalogue of Microorganisms (GCM) 10K type strain sequencing project: providing services to taxonomists for standard genome sequencing and annotation.</title>
        <authorList>
            <consortium name="The Broad Institute Genomics Platform"/>
            <consortium name="The Broad Institute Genome Sequencing Center for Infectious Disease"/>
            <person name="Wu L."/>
            <person name="Ma J."/>
        </authorList>
    </citation>
    <scope>NUCLEOTIDE SEQUENCE [LARGE SCALE GENOMIC DNA]</scope>
    <source>
        <strain evidence="2">CGMCC 4.7020</strain>
    </source>
</reference>
<comment type="caution">
    <text evidence="1">The sequence shown here is derived from an EMBL/GenBank/DDBJ whole genome shotgun (WGS) entry which is preliminary data.</text>
</comment>
<evidence type="ECO:0000313" key="1">
    <source>
        <dbReference type="EMBL" id="MFD1307617.1"/>
    </source>
</evidence>
<proteinExistence type="predicted"/>